<protein>
    <submittedName>
        <fullName evidence="2">Uncharacterized protein</fullName>
    </submittedName>
</protein>
<name>A0AAD7SDC1_9TELE</name>
<proteinExistence type="predicted"/>
<evidence type="ECO:0000256" key="1">
    <source>
        <dbReference type="SAM" id="MobiDB-lite"/>
    </source>
</evidence>
<dbReference type="AlphaFoldDB" id="A0AAD7SDC1"/>
<accession>A0AAD7SDC1</accession>
<organism evidence="2 3">
    <name type="scientific">Aldrovandia affinis</name>
    <dbReference type="NCBI Taxonomy" id="143900"/>
    <lineage>
        <taxon>Eukaryota</taxon>
        <taxon>Metazoa</taxon>
        <taxon>Chordata</taxon>
        <taxon>Craniata</taxon>
        <taxon>Vertebrata</taxon>
        <taxon>Euteleostomi</taxon>
        <taxon>Actinopterygii</taxon>
        <taxon>Neopterygii</taxon>
        <taxon>Teleostei</taxon>
        <taxon>Notacanthiformes</taxon>
        <taxon>Halosauridae</taxon>
        <taxon>Aldrovandia</taxon>
    </lineage>
</organism>
<keyword evidence="3" id="KW-1185">Reference proteome</keyword>
<reference evidence="2" key="1">
    <citation type="journal article" date="2023" name="Science">
        <title>Genome structures resolve the early diversification of teleost fishes.</title>
        <authorList>
            <person name="Parey E."/>
            <person name="Louis A."/>
            <person name="Montfort J."/>
            <person name="Bouchez O."/>
            <person name="Roques C."/>
            <person name="Iampietro C."/>
            <person name="Lluch J."/>
            <person name="Castinel A."/>
            <person name="Donnadieu C."/>
            <person name="Desvignes T."/>
            <person name="Floi Bucao C."/>
            <person name="Jouanno E."/>
            <person name="Wen M."/>
            <person name="Mejri S."/>
            <person name="Dirks R."/>
            <person name="Jansen H."/>
            <person name="Henkel C."/>
            <person name="Chen W.J."/>
            <person name="Zahm M."/>
            <person name="Cabau C."/>
            <person name="Klopp C."/>
            <person name="Thompson A.W."/>
            <person name="Robinson-Rechavi M."/>
            <person name="Braasch I."/>
            <person name="Lecointre G."/>
            <person name="Bobe J."/>
            <person name="Postlethwait J.H."/>
            <person name="Berthelot C."/>
            <person name="Roest Crollius H."/>
            <person name="Guiguen Y."/>
        </authorList>
    </citation>
    <scope>NUCLEOTIDE SEQUENCE</scope>
    <source>
        <strain evidence="2">NC1722</strain>
    </source>
</reference>
<feature type="region of interest" description="Disordered" evidence="1">
    <location>
        <begin position="1"/>
        <end position="103"/>
    </location>
</feature>
<dbReference type="EMBL" id="JAINUG010000084">
    <property type="protein sequence ID" value="KAJ8399291.1"/>
    <property type="molecule type" value="Genomic_DNA"/>
</dbReference>
<evidence type="ECO:0000313" key="2">
    <source>
        <dbReference type="EMBL" id="KAJ8399291.1"/>
    </source>
</evidence>
<evidence type="ECO:0000313" key="3">
    <source>
        <dbReference type="Proteomes" id="UP001221898"/>
    </source>
</evidence>
<comment type="caution">
    <text evidence="2">The sequence shown here is derived from an EMBL/GenBank/DDBJ whole genome shotgun (WGS) entry which is preliminary data.</text>
</comment>
<feature type="compositionally biased region" description="Basic residues" evidence="1">
    <location>
        <begin position="87"/>
        <end position="96"/>
    </location>
</feature>
<dbReference type="Proteomes" id="UP001221898">
    <property type="component" value="Unassembled WGS sequence"/>
</dbReference>
<gene>
    <name evidence="2" type="ORF">AAFF_G00413290</name>
</gene>
<sequence>MQLAAHQVPQWETLSQVAPLPHPTPPPRIQRLGETGDSTLRALTAPAGQRTQTRFPKPEAQVPQKPVHAPPVFSPPLQSALPLRCARPQRGRRGSRRAPETWW</sequence>